<evidence type="ECO:0000313" key="3">
    <source>
        <dbReference type="Proteomes" id="UP001139700"/>
    </source>
</evidence>
<evidence type="ECO:0000313" key="2">
    <source>
        <dbReference type="EMBL" id="MCF0042008.1"/>
    </source>
</evidence>
<keyword evidence="3" id="KW-1185">Reference proteome</keyword>
<evidence type="ECO:0000259" key="1">
    <source>
        <dbReference type="Pfam" id="PF06114"/>
    </source>
</evidence>
<dbReference type="PANTHER" id="PTHR43236:SF2">
    <property type="entry name" value="BLL0069 PROTEIN"/>
    <property type="match status" value="1"/>
</dbReference>
<dbReference type="PANTHER" id="PTHR43236">
    <property type="entry name" value="ANTITOXIN HIGA1"/>
    <property type="match status" value="1"/>
</dbReference>
<dbReference type="InterPro" id="IPR052345">
    <property type="entry name" value="Rad_response_metalloprotease"/>
</dbReference>
<protein>
    <submittedName>
        <fullName evidence="2">ImmA/IrrE family metallo-endopeptidase</fullName>
    </submittedName>
</protein>
<name>A0A9X1PE42_9BACT</name>
<proteinExistence type="predicted"/>
<dbReference type="Proteomes" id="UP001139700">
    <property type="component" value="Unassembled WGS sequence"/>
</dbReference>
<dbReference type="InterPro" id="IPR010359">
    <property type="entry name" value="IrrE_HExxH"/>
</dbReference>
<dbReference type="Gene3D" id="1.10.10.2910">
    <property type="match status" value="1"/>
</dbReference>
<dbReference type="RefSeq" id="WP_234614805.1">
    <property type="nucleotide sequence ID" value="NZ_CP098806.1"/>
</dbReference>
<feature type="domain" description="IrrE N-terminal-like" evidence="1">
    <location>
        <begin position="66"/>
        <end position="182"/>
    </location>
</feature>
<dbReference type="AlphaFoldDB" id="A0A9X1PE42"/>
<reference evidence="2" key="1">
    <citation type="submission" date="2021-12" db="EMBL/GenBank/DDBJ databases">
        <title>Novel species in genus Dyadobacter.</title>
        <authorList>
            <person name="Ma C."/>
        </authorList>
    </citation>
    <scope>NUCLEOTIDE SEQUENCE</scope>
    <source>
        <strain evidence="2">CY399</strain>
    </source>
</reference>
<dbReference type="Pfam" id="PF06114">
    <property type="entry name" value="Peptidase_M78"/>
    <property type="match status" value="1"/>
</dbReference>
<sequence length="187" mass="21278">MNKRRQKQIERIALTILRNCFSGNPEKLLVSGGIDVKKVASYLGIELVPQELKDDFPAEASLNTTIGKINHNAKDGLRRYRFMVAQEIGRYVLDRQHQGKFENLPLRYFSIFTANDSPINEDVQEREANAFAAALLMPRDLLIDAVKKAYQSRMSENENYDIIQALADQFDVSKLAMSTRLTNLDLA</sequence>
<dbReference type="EMBL" id="JAJTTA010000002">
    <property type="protein sequence ID" value="MCF0042008.1"/>
    <property type="molecule type" value="Genomic_DNA"/>
</dbReference>
<accession>A0A9X1PE42</accession>
<comment type="caution">
    <text evidence="2">The sequence shown here is derived from an EMBL/GenBank/DDBJ whole genome shotgun (WGS) entry which is preliminary data.</text>
</comment>
<organism evidence="2 3">
    <name type="scientific">Dyadobacter fanqingshengii</name>
    <dbReference type="NCBI Taxonomy" id="2906443"/>
    <lineage>
        <taxon>Bacteria</taxon>
        <taxon>Pseudomonadati</taxon>
        <taxon>Bacteroidota</taxon>
        <taxon>Cytophagia</taxon>
        <taxon>Cytophagales</taxon>
        <taxon>Spirosomataceae</taxon>
        <taxon>Dyadobacter</taxon>
    </lineage>
</organism>
<gene>
    <name evidence="2" type="ORF">LXM24_18010</name>
</gene>